<organism evidence="9 10">
    <name type="scientific">Apilactobacillus apinorum</name>
    <dbReference type="NCBI Taxonomy" id="1218495"/>
    <lineage>
        <taxon>Bacteria</taxon>
        <taxon>Bacillati</taxon>
        <taxon>Bacillota</taxon>
        <taxon>Bacilli</taxon>
        <taxon>Lactobacillales</taxon>
        <taxon>Lactobacillaceae</taxon>
        <taxon>Apilactobacillus</taxon>
    </lineage>
</organism>
<dbReference type="InterPro" id="IPR003004">
    <property type="entry name" value="GspF/PilC"/>
</dbReference>
<keyword evidence="5 7" id="KW-1133">Transmembrane helix</keyword>
<name>A0ABP9ZGX5_9LACO</name>
<feature type="transmembrane region" description="Helical" evidence="7">
    <location>
        <begin position="296"/>
        <end position="317"/>
    </location>
</feature>
<dbReference type="Gene3D" id="1.20.81.30">
    <property type="entry name" value="Type II secretion system (T2SS), domain F"/>
    <property type="match status" value="2"/>
</dbReference>
<dbReference type="InterPro" id="IPR018076">
    <property type="entry name" value="T2SS_GspF_dom"/>
</dbReference>
<keyword evidence="10" id="KW-1185">Reference proteome</keyword>
<accession>A0ABP9ZGX5</accession>
<keyword evidence="6 7" id="KW-0472">Membrane</keyword>
<keyword evidence="4 7" id="KW-0812">Transmembrane</keyword>
<evidence type="ECO:0000256" key="1">
    <source>
        <dbReference type="ARBA" id="ARBA00004651"/>
    </source>
</evidence>
<feature type="domain" description="Type II secretion system protein GspF" evidence="8">
    <location>
        <begin position="195"/>
        <end position="315"/>
    </location>
</feature>
<feature type="domain" description="Type II secretion system protein GspF" evidence="8">
    <location>
        <begin position="14"/>
        <end position="124"/>
    </location>
</feature>
<dbReference type="PRINTS" id="PR00812">
    <property type="entry name" value="BCTERIALGSPF"/>
</dbReference>
<evidence type="ECO:0000313" key="9">
    <source>
        <dbReference type="EMBL" id="GAA6114048.1"/>
    </source>
</evidence>
<evidence type="ECO:0000256" key="7">
    <source>
        <dbReference type="SAM" id="Phobius"/>
    </source>
</evidence>
<dbReference type="PANTHER" id="PTHR30012:SF0">
    <property type="entry name" value="TYPE II SECRETION SYSTEM PROTEIN F-RELATED"/>
    <property type="match status" value="1"/>
</dbReference>
<comment type="caution">
    <text evidence="9">The sequence shown here is derived from an EMBL/GenBank/DDBJ whole genome shotgun (WGS) entry which is preliminary data.</text>
</comment>
<dbReference type="PANTHER" id="PTHR30012">
    <property type="entry name" value="GENERAL SECRETION PATHWAY PROTEIN"/>
    <property type="match status" value="1"/>
</dbReference>
<proteinExistence type="inferred from homology"/>
<protein>
    <submittedName>
        <fullName evidence="9">Type II secretion system F family protein</fullName>
    </submittedName>
</protein>
<dbReference type="Pfam" id="PF00482">
    <property type="entry name" value="T2SSF"/>
    <property type="match status" value="2"/>
</dbReference>
<evidence type="ECO:0000256" key="4">
    <source>
        <dbReference type="ARBA" id="ARBA00022692"/>
    </source>
</evidence>
<evidence type="ECO:0000256" key="5">
    <source>
        <dbReference type="ARBA" id="ARBA00022989"/>
    </source>
</evidence>
<evidence type="ECO:0000256" key="6">
    <source>
        <dbReference type="ARBA" id="ARBA00023136"/>
    </source>
</evidence>
<evidence type="ECO:0000256" key="2">
    <source>
        <dbReference type="ARBA" id="ARBA00005745"/>
    </source>
</evidence>
<evidence type="ECO:0000256" key="3">
    <source>
        <dbReference type="ARBA" id="ARBA00022475"/>
    </source>
</evidence>
<keyword evidence="3" id="KW-1003">Cell membrane</keyword>
<feature type="transmembrane region" description="Helical" evidence="7">
    <location>
        <begin position="143"/>
        <end position="163"/>
    </location>
</feature>
<feature type="transmembrane region" description="Helical" evidence="7">
    <location>
        <begin position="105"/>
        <end position="123"/>
    </location>
</feature>
<sequence length="323" mass="37391">MKKLTLKRQYVLFKLMSDLLNSGYNLKQSILFIREMDNDVNAYNYIEDQLITGRSFSDSVYGLVNDEFVNQIMISERYGNLAQCLSDLSKFIQHRIQNESKIKEVLCYPIILIMMLAFTVFAINELVLPQLNTVSTINQYDFSMIYCFIALVVLVLAGITYFYNRLSLLEKRNYICRIPFIGNVYRSYIAYFLSLQLSMLLSSGMELIQIVHVLKTFKRNTLLNALGNELSRCANLGDEVTKLINKYRFLPIEYNSFFSSGKEVDDIKDELNIFSKIKFTEMNKQVNRLINMIQPILFLIIGICIIVAYLLVLAPIYSSLKGI</sequence>
<reference evidence="9 10" key="1">
    <citation type="submission" date="2024-03" db="EMBL/GenBank/DDBJ databases">
        <title>Inconsistent identification of Apilactobacillus kunkeei-related strains obtained by well-developed overall genome related indices.</title>
        <authorList>
            <person name="Maeno S."/>
            <person name="Endo A."/>
        </authorList>
    </citation>
    <scope>NUCLEOTIDE SEQUENCE [LARGE SCALE GENOMIC DNA]</scope>
    <source>
        <strain evidence="9 10">20H-10</strain>
    </source>
</reference>
<comment type="similarity">
    <text evidence="2">Belongs to the GSP F family.</text>
</comment>
<comment type="subcellular location">
    <subcellularLocation>
        <location evidence="1">Cell membrane</location>
        <topology evidence="1">Multi-pass membrane protein</topology>
    </subcellularLocation>
</comment>
<dbReference type="InterPro" id="IPR042094">
    <property type="entry name" value="T2SS_GspF_sf"/>
</dbReference>
<evidence type="ECO:0000313" key="10">
    <source>
        <dbReference type="Proteomes" id="UP001438112"/>
    </source>
</evidence>
<gene>
    <name evidence="9" type="ORF">AP20H10_04110</name>
</gene>
<dbReference type="Proteomes" id="UP001438112">
    <property type="component" value="Unassembled WGS sequence"/>
</dbReference>
<evidence type="ECO:0000259" key="8">
    <source>
        <dbReference type="Pfam" id="PF00482"/>
    </source>
</evidence>
<dbReference type="EMBL" id="BAABVV010000026">
    <property type="protein sequence ID" value="GAA6114048.1"/>
    <property type="molecule type" value="Genomic_DNA"/>
</dbReference>
<dbReference type="RefSeq" id="WP_353317450.1">
    <property type="nucleotide sequence ID" value="NZ_BAABVV010000026.1"/>
</dbReference>